<evidence type="ECO:0000313" key="3">
    <source>
        <dbReference type="WBParaSite" id="TCONS_00007411.p1"/>
    </source>
</evidence>
<organism evidence="2">
    <name type="scientific">Strongyloides stercoralis</name>
    <name type="common">Threadworm</name>
    <dbReference type="NCBI Taxonomy" id="6248"/>
    <lineage>
        <taxon>Eukaryota</taxon>
        <taxon>Metazoa</taxon>
        <taxon>Ecdysozoa</taxon>
        <taxon>Nematoda</taxon>
        <taxon>Chromadorea</taxon>
        <taxon>Rhabditida</taxon>
        <taxon>Tylenchina</taxon>
        <taxon>Panagrolaimomorpha</taxon>
        <taxon>Strongyloidoidea</taxon>
        <taxon>Strongyloididae</taxon>
        <taxon>Strongyloides</taxon>
    </lineage>
</organism>
<dbReference type="WBParaSite" id="TCONS_00007411.p1">
    <property type="protein sequence ID" value="TCONS_00007411.p1"/>
    <property type="gene ID" value="XLOC_005443"/>
</dbReference>
<sequence length="150" mass="17386">MPLTHKSSPYMKRYRLPSLKIASSNVGRSQYYDGFSSPEEEQSEKILSQILKLKGDISDGKCLESKDISNNYIEKSSPSLTHKKEEEKIVKNLESKCNNNNNNNNQGEPIKIEIDEDSDNKKIKEIQMVIQNEVMNLEKRFKELEILMKF</sequence>
<name>A0A0K0EBT6_STRER</name>
<reference evidence="2" key="1">
    <citation type="submission" date="2015-08" db="UniProtKB">
        <authorList>
            <consortium name="WormBaseParasite"/>
        </authorList>
    </citation>
    <scope>IDENTIFICATION</scope>
</reference>
<accession>A0A0K0EBT6</accession>
<proteinExistence type="predicted"/>
<dbReference type="Proteomes" id="UP000035681">
    <property type="component" value="Unplaced"/>
</dbReference>
<protein>
    <submittedName>
        <fullName evidence="2 3">Uncharacterized protein</fullName>
    </submittedName>
</protein>
<evidence type="ECO:0000313" key="2">
    <source>
        <dbReference type="WBParaSite" id="SSTP_0000695600.1"/>
    </source>
</evidence>
<evidence type="ECO:0000313" key="1">
    <source>
        <dbReference type="Proteomes" id="UP000035681"/>
    </source>
</evidence>
<keyword evidence="1" id="KW-1185">Reference proteome</keyword>
<dbReference type="WBParaSite" id="SSTP_0000695600.1">
    <property type="protein sequence ID" value="SSTP_0000695600.1"/>
    <property type="gene ID" value="SSTP_0000695600"/>
</dbReference>
<dbReference type="AlphaFoldDB" id="A0A0K0EBT6"/>